<evidence type="ECO:0000259" key="2">
    <source>
        <dbReference type="Pfam" id="PF07331"/>
    </source>
</evidence>
<organism evidence="3 4">
    <name type="scientific">Marihabitans asiaticum</name>
    <dbReference type="NCBI Taxonomy" id="415218"/>
    <lineage>
        <taxon>Bacteria</taxon>
        <taxon>Bacillati</taxon>
        <taxon>Actinomycetota</taxon>
        <taxon>Actinomycetes</taxon>
        <taxon>Micrococcales</taxon>
        <taxon>Intrasporangiaceae</taxon>
        <taxon>Marihabitans</taxon>
    </lineage>
</organism>
<dbReference type="AlphaFoldDB" id="A0A560WGW8"/>
<proteinExistence type="predicted"/>
<feature type="transmembrane region" description="Helical" evidence="1">
    <location>
        <begin position="43"/>
        <end position="64"/>
    </location>
</feature>
<evidence type="ECO:0000256" key="1">
    <source>
        <dbReference type="SAM" id="Phobius"/>
    </source>
</evidence>
<evidence type="ECO:0000313" key="4">
    <source>
        <dbReference type="Proteomes" id="UP000315628"/>
    </source>
</evidence>
<dbReference type="Proteomes" id="UP000315628">
    <property type="component" value="Unassembled WGS sequence"/>
</dbReference>
<comment type="caution">
    <text evidence="3">The sequence shown here is derived from an EMBL/GenBank/DDBJ whole genome shotgun (WGS) entry which is preliminary data.</text>
</comment>
<accession>A0A560WGW8</accession>
<reference evidence="3 4" key="1">
    <citation type="submission" date="2019-06" db="EMBL/GenBank/DDBJ databases">
        <title>Sequencing the genomes of 1000 actinobacteria strains.</title>
        <authorList>
            <person name="Klenk H.-P."/>
        </authorList>
    </citation>
    <scope>NUCLEOTIDE SEQUENCE [LARGE SCALE GENOMIC DNA]</scope>
    <source>
        <strain evidence="3 4">DSM 18935</strain>
    </source>
</reference>
<feature type="transmembrane region" description="Helical" evidence="1">
    <location>
        <begin position="98"/>
        <end position="115"/>
    </location>
</feature>
<dbReference type="EMBL" id="VIUW01000001">
    <property type="protein sequence ID" value="TWD16818.1"/>
    <property type="molecule type" value="Genomic_DNA"/>
</dbReference>
<evidence type="ECO:0000313" key="3">
    <source>
        <dbReference type="EMBL" id="TWD16818.1"/>
    </source>
</evidence>
<keyword evidence="1" id="KW-1133">Transmembrane helix</keyword>
<feature type="transmembrane region" description="Helical" evidence="1">
    <location>
        <begin position="76"/>
        <end position="92"/>
    </location>
</feature>
<protein>
    <submittedName>
        <fullName evidence="3">Tripartite tricarboxylate transporter TctB family protein</fullName>
    </submittedName>
</protein>
<dbReference type="OrthoDB" id="9097160at2"/>
<feature type="domain" description="DUF1468" evidence="2">
    <location>
        <begin position="16"/>
        <end position="145"/>
    </location>
</feature>
<keyword evidence="1" id="KW-0812">Transmembrane</keyword>
<feature type="transmembrane region" description="Helical" evidence="1">
    <location>
        <begin position="12"/>
        <end position="31"/>
    </location>
</feature>
<keyword evidence="4" id="KW-1185">Reference proteome</keyword>
<sequence>MAPPWNALTRYVGPSIFIVLGIAVILSTAGLSGQGPSDPGADGYPRIIAVGLITLGVMLLLQRGEQKEVRLARPEILRVACAFALLVGYYFMLKSLGYILPTTVLIAGGLLIMGVRRLRPLVLVPTIFAIATFFLFYVVFGVPLPLGQIEKVLQ</sequence>
<keyword evidence="1" id="KW-0472">Membrane</keyword>
<gene>
    <name evidence="3" type="ORF">FB557_0358</name>
</gene>
<dbReference type="Pfam" id="PF07331">
    <property type="entry name" value="TctB"/>
    <property type="match status" value="1"/>
</dbReference>
<dbReference type="InterPro" id="IPR009936">
    <property type="entry name" value="DUF1468"/>
</dbReference>
<feature type="transmembrane region" description="Helical" evidence="1">
    <location>
        <begin position="122"/>
        <end position="144"/>
    </location>
</feature>
<name>A0A560WGW8_9MICO</name>